<name>L9L2E2_TUPCH</name>
<keyword evidence="17" id="KW-1185">Reference proteome</keyword>
<evidence type="ECO:0000256" key="14">
    <source>
        <dbReference type="SAM" id="MobiDB-lite"/>
    </source>
</evidence>
<protein>
    <recommendedName>
        <fullName evidence="3">U4/U6 small nuclear ribonucleoprotein Prp31</fullName>
    </recommendedName>
    <alternativeName>
        <fullName evidence="10">Pre-mRNA-processing factor 31</fullName>
    </alternativeName>
    <alternativeName>
        <fullName evidence="13">U4/U6 snRNP 61 kDa protein</fullName>
    </alternativeName>
</protein>
<comment type="similarity">
    <text evidence="2">Belongs to the PRP31 family.</text>
</comment>
<comment type="subunit">
    <text evidence="12">Identified in the spliceosome B complex. Component of the U4/U6-U5 tri-snRNP complex composed of the U4, U6 and U5 snRNAs and at least PRPF3, PRPF4, PRPF6, PRPF8, PRPF31, SNRNP200, TXNL4A, SNRNP40, DDX23, CD2BP2, PPIH, SNU13, EFTUD2, SART1 and USP39. Interacts with a complex formed by SNU13 and U4 snRNA, but not with SNU13 or U4 snRNA alone. The complex formed by SNU13 and PRPF31 also binds U4atac snRNA, a characteristic component of specific, less abundant spliceosomal complexes. Interacts with PRPF6/U5 snRNP-associated 102 kDa protein. Component of some MLL1/MLL complex, at least composed of the core components KMT2A/MLL1, ASH2L, HCFC1/HCF1, WDR5 and RBBP5, as well as the facultative components BACC1, CHD8, E2F6, HSP70, INO80C, KANSL1, LAS1L, MAX, MCRS1, MGA, KAT8/MOF, PELP1, PHF20, PRP31, RING2, RUVB1/TIP49A, RUVB2/TIP49B, SENP3, TAF1, TAF4, TAF6, TAF7, TAF9 and TEX10. Interacts (via its NLS) with CTNNBL1. Interacts with USH1G.</text>
</comment>
<evidence type="ECO:0000256" key="12">
    <source>
        <dbReference type="ARBA" id="ARBA00064938"/>
    </source>
</evidence>
<keyword evidence="5" id="KW-0747">Spliceosome</keyword>
<dbReference type="GO" id="GO:0046540">
    <property type="term" value="C:U4/U6 x U5 tri-snRNP complex"/>
    <property type="evidence" value="ECO:0007669"/>
    <property type="project" value="InterPro"/>
</dbReference>
<evidence type="ECO:0000256" key="6">
    <source>
        <dbReference type="ARBA" id="ARBA00022884"/>
    </source>
</evidence>
<evidence type="ECO:0000313" key="17">
    <source>
        <dbReference type="Proteomes" id="UP000011518"/>
    </source>
</evidence>
<dbReference type="InParanoid" id="L9L2E2"/>
<dbReference type="InterPro" id="IPR027105">
    <property type="entry name" value="Prp31"/>
</dbReference>
<dbReference type="PROSITE" id="PS51358">
    <property type="entry name" value="NOP"/>
    <property type="match status" value="1"/>
</dbReference>
<evidence type="ECO:0000256" key="7">
    <source>
        <dbReference type="ARBA" id="ARBA00023187"/>
    </source>
</evidence>
<dbReference type="InterPro" id="IPR012976">
    <property type="entry name" value="NOSIC"/>
</dbReference>
<dbReference type="GO" id="GO:0071011">
    <property type="term" value="C:precatalytic spliceosome"/>
    <property type="evidence" value="ECO:0007669"/>
    <property type="project" value="TreeGrafter"/>
</dbReference>
<evidence type="ECO:0000313" key="16">
    <source>
        <dbReference type="EMBL" id="ELW69118.1"/>
    </source>
</evidence>
<feature type="compositionally biased region" description="Acidic residues" evidence="14">
    <location>
        <begin position="42"/>
        <end position="71"/>
    </location>
</feature>
<evidence type="ECO:0000256" key="4">
    <source>
        <dbReference type="ARBA" id="ARBA00022664"/>
    </source>
</evidence>
<accession>L9L2E2</accession>
<dbReference type="InterPro" id="IPR036070">
    <property type="entry name" value="Nop_dom_sf"/>
</dbReference>
<organism evidence="16 17">
    <name type="scientific">Tupaia chinensis</name>
    <name type="common">Chinese tree shrew</name>
    <name type="synonym">Tupaia belangeri chinensis</name>
    <dbReference type="NCBI Taxonomy" id="246437"/>
    <lineage>
        <taxon>Eukaryota</taxon>
        <taxon>Metazoa</taxon>
        <taxon>Chordata</taxon>
        <taxon>Craniata</taxon>
        <taxon>Vertebrata</taxon>
        <taxon>Euteleostomi</taxon>
        <taxon>Mammalia</taxon>
        <taxon>Eutheria</taxon>
        <taxon>Euarchontoglires</taxon>
        <taxon>Scandentia</taxon>
        <taxon>Tupaiidae</taxon>
        <taxon>Tupaia</taxon>
    </lineage>
</organism>
<dbReference type="EMBL" id="KB320547">
    <property type="protein sequence ID" value="ELW69118.1"/>
    <property type="molecule type" value="Genomic_DNA"/>
</dbReference>
<feature type="region of interest" description="Disordered" evidence="14">
    <location>
        <begin position="42"/>
        <end position="73"/>
    </location>
</feature>
<keyword evidence="9 16" id="KW-0687">Ribonucleoprotein</keyword>
<evidence type="ECO:0000256" key="10">
    <source>
        <dbReference type="ARBA" id="ARBA00030766"/>
    </source>
</evidence>
<dbReference type="FunFam" id="1.10.246.90:FF:000002">
    <property type="entry name" value="U4/U6 small nuclear ribonucleoprotein Prp31"/>
    <property type="match status" value="1"/>
</dbReference>
<comment type="subcellular location">
    <subcellularLocation>
        <location evidence="1">Nucleus</location>
        <location evidence="1">Cajal body</location>
    </subcellularLocation>
</comment>
<keyword evidence="4" id="KW-0507">mRNA processing</keyword>
<dbReference type="GO" id="GO:0000244">
    <property type="term" value="P:spliceosomal tri-snRNP complex assembly"/>
    <property type="evidence" value="ECO:0007669"/>
    <property type="project" value="InterPro"/>
</dbReference>
<evidence type="ECO:0000256" key="5">
    <source>
        <dbReference type="ARBA" id="ARBA00022728"/>
    </source>
</evidence>
<evidence type="ECO:0000256" key="3">
    <source>
        <dbReference type="ARBA" id="ARBA00013538"/>
    </source>
</evidence>
<keyword evidence="8" id="KW-0539">Nucleus</keyword>
<sequence>MGLESCLHGREVRSARVKTQGVRGVFHRATGSRERDELLADLEEAAEEEEGGSYGEEEEEPTIEDVQEETQLDLSGDSVKSIAKLWDSKMFAEIMMKIEEYISKQAKASEVMGPVEAAPEYRVIVDANNLTGEIENELNIIHKFIRDKYSKRFPELESLVPNALDYIRTVKELGNSLDKCKNNENLQQILTNATIMVVSVTASTTQGQQLSEEELERLEEACDMALELNASKHRIYEYVESRMSFIAPNLSIIIGASTAAKIMGVAGGLTTLSKMPACNIMLLGAQRRTLSGFSSTSVLPHTGYVYHSDIVQSLPPDLRRKAARLVAAKCTLAARVDSFHESTEGKVGYELKDEIERKFDKWQEPPPAKQVKPLPAPLDGQRKKRGGRRYRKMKERLGLTEIRKQANRMSFGEIEEDAYQEDLGFSLGHLGKSGSGRRTLQKQSVVYGGKSTIRDRTSGTASSVAFTPLQGLEIVNPQAAEKKVAEANQKYFSSMAEFLKVKGEKSGILST</sequence>
<reference evidence="17" key="2">
    <citation type="journal article" date="2013" name="Nat. Commun.">
        <title>Genome of the Chinese tree shrew.</title>
        <authorList>
            <person name="Fan Y."/>
            <person name="Huang Z.Y."/>
            <person name="Cao C.C."/>
            <person name="Chen C.S."/>
            <person name="Chen Y.X."/>
            <person name="Fan D.D."/>
            <person name="He J."/>
            <person name="Hou H.L."/>
            <person name="Hu L."/>
            <person name="Hu X.T."/>
            <person name="Jiang X.T."/>
            <person name="Lai R."/>
            <person name="Lang Y.S."/>
            <person name="Liang B."/>
            <person name="Liao S.G."/>
            <person name="Mu D."/>
            <person name="Ma Y.Y."/>
            <person name="Niu Y.Y."/>
            <person name="Sun X.Q."/>
            <person name="Xia J.Q."/>
            <person name="Xiao J."/>
            <person name="Xiong Z.Q."/>
            <person name="Xu L."/>
            <person name="Yang L."/>
            <person name="Zhang Y."/>
            <person name="Zhao W."/>
            <person name="Zhao X.D."/>
            <person name="Zheng Y.T."/>
            <person name="Zhou J.M."/>
            <person name="Zhu Y.B."/>
            <person name="Zhang G.J."/>
            <person name="Wang J."/>
            <person name="Yao Y.G."/>
        </authorList>
    </citation>
    <scope>NUCLEOTIDE SEQUENCE [LARGE SCALE GENOMIC DNA]</scope>
</reference>
<dbReference type="SUPFAM" id="SSF89124">
    <property type="entry name" value="Nop domain"/>
    <property type="match status" value="1"/>
</dbReference>
<gene>
    <name evidence="16" type="ORF">TREES_T100011680</name>
</gene>
<evidence type="ECO:0000256" key="11">
    <source>
        <dbReference type="ARBA" id="ARBA00045397"/>
    </source>
</evidence>
<evidence type="ECO:0000256" key="9">
    <source>
        <dbReference type="ARBA" id="ARBA00023274"/>
    </source>
</evidence>
<dbReference type="Gene3D" id="1.10.246.90">
    <property type="entry name" value="Nop domain"/>
    <property type="match status" value="1"/>
</dbReference>
<dbReference type="FunCoup" id="L9L2E2">
    <property type="interactions" value="2665"/>
</dbReference>
<dbReference type="STRING" id="246437.L9L2E2"/>
<dbReference type="Proteomes" id="UP000011518">
    <property type="component" value="Unassembled WGS sequence"/>
</dbReference>
<dbReference type="InterPro" id="IPR042239">
    <property type="entry name" value="Nop_C"/>
</dbReference>
<dbReference type="Gene3D" id="1.10.287.4070">
    <property type="match status" value="1"/>
</dbReference>
<dbReference type="PANTHER" id="PTHR13904">
    <property type="entry name" value="PRE-MRNA SPLICING FACTOR PRP31"/>
    <property type="match status" value="1"/>
</dbReference>
<evidence type="ECO:0000256" key="13">
    <source>
        <dbReference type="ARBA" id="ARBA00078246"/>
    </source>
</evidence>
<feature type="domain" description="Nop" evidence="15">
    <location>
        <begin position="246"/>
        <end position="364"/>
    </location>
</feature>
<dbReference type="SMART" id="SM00931">
    <property type="entry name" value="NOSIC"/>
    <property type="match status" value="1"/>
</dbReference>
<dbReference type="eggNOG" id="KOG2574">
    <property type="taxonomic scope" value="Eukaryota"/>
</dbReference>
<evidence type="ECO:0000256" key="2">
    <source>
        <dbReference type="ARBA" id="ARBA00005572"/>
    </source>
</evidence>
<dbReference type="GO" id="GO:0005687">
    <property type="term" value="C:U4 snRNP"/>
    <property type="evidence" value="ECO:0007669"/>
    <property type="project" value="TreeGrafter"/>
</dbReference>
<dbReference type="Pfam" id="PF09785">
    <property type="entry name" value="Prp31_C"/>
    <property type="match status" value="1"/>
</dbReference>
<evidence type="ECO:0000256" key="8">
    <source>
        <dbReference type="ARBA" id="ARBA00023242"/>
    </source>
</evidence>
<proteinExistence type="inferred from homology"/>
<feature type="region of interest" description="Disordered" evidence="14">
    <location>
        <begin position="362"/>
        <end position="388"/>
    </location>
</feature>
<reference evidence="17" key="1">
    <citation type="submission" date="2012-07" db="EMBL/GenBank/DDBJ databases">
        <title>Genome of the Chinese tree shrew, a rising model animal genetically related to primates.</title>
        <authorList>
            <person name="Zhang G."/>
            <person name="Fan Y."/>
            <person name="Yao Y."/>
            <person name="Huang Z."/>
        </authorList>
    </citation>
    <scope>NUCLEOTIDE SEQUENCE [LARGE SCALE GENOMIC DNA]</scope>
</reference>
<dbReference type="AlphaFoldDB" id="L9L2E2"/>
<dbReference type="InterPro" id="IPR019175">
    <property type="entry name" value="Prp31_C"/>
</dbReference>
<evidence type="ECO:0000259" key="15">
    <source>
        <dbReference type="PROSITE" id="PS51358"/>
    </source>
</evidence>
<dbReference type="GO" id="GO:0015030">
    <property type="term" value="C:Cajal body"/>
    <property type="evidence" value="ECO:0007669"/>
    <property type="project" value="UniProtKB-SubCell"/>
</dbReference>
<dbReference type="Pfam" id="PF01798">
    <property type="entry name" value="Nop"/>
    <property type="match status" value="1"/>
</dbReference>
<keyword evidence="6" id="KW-0694">RNA-binding</keyword>
<dbReference type="GO" id="GO:0003723">
    <property type="term" value="F:RNA binding"/>
    <property type="evidence" value="ECO:0007669"/>
    <property type="project" value="UniProtKB-KW"/>
</dbReference>
<keyword evidence="7" id="KW-0508">mRNA splicing</keyword>
<comment type="function">
    <text evidence="11">Involved in pre-mRNA splicing as component of the spliceosome. Required for the assembly of the U4/U5/U6 tri-snRNP complex, one of the building blocks of the spliceosome.</text>
</comment>
<dbReference type="PANTHER" id="PTHR13904:SF0">
    <property type="entry name" value="U4_U6 SMALL NUCLEAR RIBONUCLEOPROTEIN PRP31"/>
    <property type="match status" value="1"/>
</dbReference>
<dbReference type="InterPro" id="IPR002687">
    <property type="entry name" value="Nop_dom"/>
</dbReference>
<dbReference type="FunFam" id="1.10.287.4070:FF:000003">
    <property type="entry name" value="U4/U6 small nuclear ribonucleoprotein PRP31"/>
    <property type="match status" value="1"/>
</dbReference>
<evidence type="ECO:0000256" key="1">
    <source>
        <dbReference type="ARBA" id="ARBA00004408"/>
    </source>
</evidence>